<dbReference type="RefSeq" id="WP_169565445.1">
    <property type="nucleotide sequence ID" value="NZ_JAAXYH010000015.1"/>
</dbReference>
<proteinExistence type="predicted"/>
<dbReference type="AlphaFoldDB" id="A0A972FV65"/>
<feature type="region of interest" description="Disordered" evidence="1">
    <location>
        <begin position="1"/>
        <end position="24"/>
    </location>
</feature>
<organism evidence="2 3">
    <name type="scientific">Shewanella salipaludis</name>
    <dbReference type="NCBI Taxonomy" id="2723052"/>
    <lineage>
        <taxon>Bacteria</taxon>
        <taxon>Pseudomonadati</taxon>
        <taxon>Pseudomonadota</taxon>
        <taxon>Gammaproteobacteria</taxon>
        <taxon>Alteromonadales</taxon>
        <taxon>Shewanellaceae</taxon>
        <taxon>Shewanella</taxon>
    </lineage>
</organism>
<accession>A0A972FV65</accession>
<evidence type="ECO:0000313" key="3">
    <source>
        <dbReference type="Proteomes" id="UP000737113"/>
    </source>
</evidence>
<keyword evidence="3" id="KW-1185">Reference proteome</keyword>
<reference evidence="2" key="1">
    <citation type="submission" date="2020-04" db="EMBL/GenBank/DDBJ databases">
        <title>Description of Shewanella salipaludis sp. nov., isolated from a salt marsh.</title>
        <authorList>
            <person name="Park S."/>
            <person name="Yoon J.-H."/>
        </authorList>
    </citation>
    <scope>NUCLEOTIDE SEQUENCE</scope>
    <source>
        <strain evidence="2">SHSM-M6</strain>
    </source>
</reference>
<evidence type="ECO:0000313" key="2">
    <source>
        <dbReference type="EMBL" id="NMH66715.1"/>
    </source>
</evidence>
<name>A0A972FV65_9GAMM</name>
<dbReference type="EMBL" id="JAAXYH010000015">
    <property type="protein sequence ID" value="NMH66715.1"/>
    <property type="molecule type" value="Genomic_DNA"/>
</dbReference>
<comment type="caution">
    <text evidence="2">The sequence shown here is derived from an EMBL/GenBank/DDBJ whole genome shotgun (WGS) entry which is preliminary data.</text>
</comment>
<gene>
    <name evidence="2" type="ORF">HC757_16280</name>
</gene>
<protein>
    <submittedName>
        <fullName evidence="2">Pilus assembly protein PilZ</fullName>
    </submittedName>
</protein>
<evidence type="ECO:0000256" key="1">
    <source>
        <dbReference type="SAM" id="MobiDB-lite"/>
    </source>
</evidence>
<dbReference type="Proteomes" id="UP000737113">
    <property type="component" value="Unassembled WGS sequence"/>
</dbReference>
<sequence length="146" mass="16363">MSKHEEFVHFEAGSGGQAVSEVELEPQDNRREHQRFSLRLNPRVPLALACDGIRVKILKTNWFLVSQLGTASVKDLSISGVGLLSSVALVIGQHICLEFEQGKFWCEVTRTHRVQGRLNFFGARWLDADTTKVLALIHSVRPQLAD</sequence>